<dbReference type="EMBL" id="JAQOSK010000011">
    <property type="protein sequence ID" value="MDC2958225.1"/>
    <property type="molecule type" value="Genomic_DNA"/>
</dbReference>
<dbReference type="RefSeq" id="WP_272177117.1">
    <property type="nucleotide sequence ID" value="NZ_JAQOSK010000011.1"/>
</dbReference>
<comment type="caution">
    <text evidence="1">The sequence shown here is derived from an EMBL/GenBank/DDBJ whole genome shotgun (WGS) entry which is preliminary data.</text>
</comment>
<reference evidence="1 2" key="1">
    <citation type="journal article" date="2015" name="Int. J. Syst. Evol. Microbiol.">
        <title>Streptomyces gilvifuscus sp. nov., an actinomycete that produces antibacterial compounds isolated from soil.</title>
        <authorList>
            <person name="Nguyen T.M."/>
            <person name="Kim J."/>
        </authorList>
    </citation>
    <scope>NUCLEOTIDE SEQUENCE [LARGE SCALE GENOMIC DNA]</scope>
    <source>
        <strain evidence="1 2">T113</strain>
    </source>
</reference>
<evidence type="ECO:0000313" key="1">
    <source>
        <dbReference type="EMBL" id="MDC2958225.1"/>
    </source>
</evidence>
<name>A0ABT5G0H4_9ACTN</name>
<accession>A0ABT5G0H4</accession>
<protein>
    <submittedName>
        <fullName evidence="1">Uncharacterized protein</fullName>
    </submittedName>
</protein>
<gene>
    <name evidence="1" type="ORF">PO587_27670</name>
</gene>
<keyword evidence="2" id="KW-1185">Reference proteome</keyword>
<proteinExistence type="predicted"/>
<organism evidence="1 2">
    <name type="scientific">Streptomyces gilvifuscus</name>
    <dbReference type="NCBI Taxonomy" id="1550617"/>
    <lineage>
        <taxon>Bacteria</taxon>
        <taxon>Bacillati</taxon>
        <taxon>Actinomycetota</taxon>
        <taxon>Actinomycetes</taxon>
        <taxon>Kitasatosporales</taxon>
        <taxon>Streptomycetaceae</taxon>
        <taxon>Streptomyces</taxon>
    </lineage>
</organism>
<evidence type="ECO:0000313" key="2">
    <source>
        <dbReference type="Proteomes" id="UP001221328"/>
    </source>
</evidence>
<dbReference type="Proteomes" id="UP001221328">
    <property type="component" value="Unassembled WGS sequence"/>
</dbReference>
<sequence length="73" mass="8024">MTTPPPVTVYPPDAEGGRLVRIHGVVAGRAYGLWDMVVFLHRTALSPILLDEDEIADSDLIEWRGGGPDVWEP</sequence>